<feature type="domain" description="NADP-dependent oxidoreductase" evidence="4">
    <location>
        <begin position="177"/>
        <end position="237"/>
    </location>
</feature>
<proteinExistence type="predicted"/>
<evidence type="ECO:0000313" key="6">
    <source>
        <dbReference type="Proteomes" id="UP000019377"/>
    </source>
</evidence>
<keyword evidence="6" id="KW-1185">Reference proteome</keyword>
<feature type="binding site" evidence="2">
    <location>
        <position position="84"/>
    </location>
    <ligand>
        <name>substrate</name>
    </ligand>
</feature>
<dbReference type="InterPro" id="IPR018170">
    <property type="entry name" value="Aldo/ket_reductase_CS"/>
</dbReference>
<dbReference type="Pfam" id="PF00248">
    <property type="entry name" value="Aldo_ket_red"/>
    <property type="match status" value="2"/>
</dbReference>
<evidence type="ECO:0000256" key="2">
    <source>
        <dbReference type="PIRSR" id="PIRSR000097-2"/>
    </source>
</evidence>
<organism evidence="5 6">
    <name type="scientific">Kalmanozyma brasiliensis (strain GHG001)</name>
    <name type="common">Yeast</name>
    <name type="synonym">Pseudozyma brasiliensis</name>
    <dbReference type="NCBI Taxonomy" id="1365824"/>
    <lineage>
        <taxon>Eukaryota</taxon>
        <taxon>Fungi</taxon>
        <taxon>Dikarya</taxon>
        <taxon>Basidiomycota</taxon>
        <taxon>Ustilaginomycotina</taxon>
        <taxon>Ustilaginomycetes</taxon>
        <taxon>Ustilaginales</taxon>
        <taxon>Ustilaginaceae</taxon>
        <taxon>Kalmanozyma</taxon>
    </lineage>
</organism>
<dbReference type="PROSITE" id="PS00062">
    <property type="entry name" value="ALDOKETO_REDUCTASE_2"/>
    <property type="match status" value="1"/>
</dbReference>
<dbReference type="PANTHER" id="PTHR43827:SF13">
    <property type="entry name" value="ALDO_KETO REDUCTASE FAMILY PROTEIN"/>
    <property type="match status" value="1"/>
</dbReference>
<accession>V5ETH7</accession>
<name>V5ETH7_KALBG</name>
<sequence>MASKLTLDSKLKLSDGTLIPRLGLGVYEMSNEQATRAVTWALEAEDVFYCSKLQNNAGYSATQRSINASLQKCGLEYIDLYLIHSPYGGKKRRLESWKAIEEAKDQGLIKSVGVSNYGQRHIEELLASSPKHRPTVNQCDLHPFMARAELVEYCRGEGIEMECWGPLVRGERFDHPVLQKIAKKHGKTPAQVLVRWSLQRGYVTIPKSVSKDRIKENADVYDFELDDKEVEELLKLDEYLVTDWDPIGDSSV</sequence>
<dbReference type="FunFam" id="3.20.20.100:FF:000002">
    <property type="entry name" value="2,5-diketo-D-gluconic acid reductase A"/>
    <property type="match status" value="1"/>
</dbReference>
<feature type="domain" description="NADP-dependent oxidoreductase" evidence="4">
    <location>
        <begin position="36"/>
        <end position="170"/>
    </location>
</feature>
<dbReference type="PROSITE" id="PS00063">
    <property type="entry name" value="ALDOKETO_REDUCTASE_3"/>
    <property type="match status" value="1"/>
</dbReference>
<evidence type="ECO:0000256" key="1">
    <source>
        <dbReference type="ARBA" id="ARBA00023002"/>
    </source>
</evidence>
<evidence type="ECO:0000313" key="5">
    <source>
        <dbReference type="EMBL" id="EST08540.1"/>
    </source>
</evidence>
<dbReference type="STRING" id="1365824.V5ETH7"/>
<dbReference type="InterPro" id="IPR036812">
    <property type="entry name" value="NAD(P)_OxRdtase_dom_sf"/>
</dbReference>
<evidence type="ECO:0000256" key="3">
    <source>
        <dbReference type="PIRSR" id="PIRSR000097-3"/>
    </source>
</evidence>
<dbReference type="OrthoDB" id="416253at2759"/>
<dbReference type="PIRSF" id="PIRSF000097">
    <property type="entry name" value="AKR"/>
    <property type="match status" value="1"/>
</dbReference>
<dbReference type="EMBL" id="KI545858">
    <property type="protein sequence ID" value="EST08540.1"/>
    <property type="molecule type" value="Genomic_DNA"/>
</dbReference>
<dbReference type="AlphaFoldDB" id="V5ETH7"/>
<keyword evidence="1" id="KW-0560">Oxidoreductase</keyword>
<dbReference type="GO" id="GO:0016616">
    <property type="term" value="F:oxidoreductase activity, acting on the CH-OH group of donors, NAD or NADP as acceptor"/>
    <property type="evidence" value="ECO:0007669"/>
    <property type="project" value="UniProtKB-ARBA"/>
</dbReference>
<dbReference type="OMA" id="PRIHLGV"/>
<dbReference type="Proteomes" id="UP000019377">
    <property type="component" value="Unassembled WGS sequence"/>
</dbReference>
<dbReference type="Gene3D" id="3.20.20.100">
    <property type="entry name" value="NADP-dependent oxidoreductase domain"/>
    <property type="match status" value="1"/>
</dbReference>
<dbReference type="PRINTS" id="PR00069">
    <property type="entry name" value="ALDKETRDTASE"/>
</dbReference>
<dbReference type="eggNOG" id="KOG1577">
    <property type="taxonomic scope" value="Eukaryota"/>
</dbReference>
<dbReference type="CDD" id="cd19071">
    <property type="entry name" value="AKR_AKR1-5-like"/>
    <property type="match status" value="1"/>
</dbReference>
<dbReference type="InterPro" id="IPR023210">
    <property type="entry name" value="NADP_OxRdtase_dom"/>
</dbReference>
<dbReference type="InterPro" id="IPR020471">
    <property type="entry name" value="AKR"/>
</dbReference>
<dbReference type="PANTHER" id="PTHR43827">
    <property type="entry name" value="2,5-DIKETO-D-GLUCONIC ACID REDUCTASE"/>
    <property type="match status" value="1"/>
</dbReference>
<dbReference type="SUPFAM" id="SSF51430">
    <property type="entry name" value="NAD(P)-linked oxidoreductase"/>
    <property type="match status" value="1"/>
</dbReference>
<reference evidence="6" key="1">
    <citation type="journal article" date="2013" name="Genome Announc.">
        <title>Draft genome sequence of Pseudozyma brasiliensis sp. nov. strain GHG001, a high producer of endo-1,4-xylanase isolated from an insect pest of sugarcane.</title>
        <authorList>
            <person name="Oliveira J.V.D.C."/>
            <person name="dos Santos R.A.C."/>
            <person name="Borges T.A."/>
            <person name="Riano-Pachon D.M."/>
            <person name="Goldman G.H."/>
        </authorList>
    </citation>
    <scope>NUCLEOTIDE SEQUENCE [LARGE SCALE GENOMIC DNA]</scope>
    <source>
        <strain evidence="6">GHG001</strain>
    </source>
</reference>
<feature type="site" description="Lowers pKa of active site Tyr" evidence="3">
    <location>
        <position position="52"/>
    </location>
</feature>
<gene>
    <name evidence="5" type="ORF">PSEUBRA_SCAF16g05357</name>
</gene>
<dbReference type="HOGENOM" id="CLU_023205_0_1_1"/>
<protein>
    <recommendedName>
        <fullName evidence="4">NADP-dependent oxidoreductase domain-containing protein</fullName>
    </recommendedName>
</protein>
<evidence type="ECO:0000259" key="4">
    <source>
        <dbReference type="Pfam" id="PF00248"/>
    </source>
</evidence>